<organism evidence="2 3">
    <name type="scientific">Flagellimonas maritima</name>
    <dbReference type="NCBI Taxonomy" id="1383885"/>
    <lineage>
        <taxon>Bacteria</taxon>
        <taxon>Pseudomonadati</taxon>
        <taxon>Bacteroidota</taxon>
        <taxon>Flavobacteriia</taxon>
        <taxon>Flavobacteriales</taxon>
        <taxon>Flavobacteriaceae</taxon>
        <taxon>Flagellimonas</taxon>
    </lineage>
</organism>
<dbReference type="SUPFAM" id="SSF82153">
    <property type="entry name" value="FAS1 domain"/>
    <property type="match status" value="1"/>
</dbReference>
<dbReference type="KEGG" id="spon:HME9304_00680"/>
<dbReference type="Pfam" id="PF02469">
    <property type="entry name" value="Fasciclin"/>
    <property type="match status" value="1"/>
</dbReference>
<name>A0A2Z4LPK2_9FLAO</name>
<dbReference type="InterPro" id="IPR000782">
    <property type="entry name" value="FAS1_domain"/>
</dbReference>
<proteinExistence type="predicted"/>
<evidence type="ECO:0000313" key="2">
    <source>
        <dbReference type="EMBL" id="AWX43689.1"/>
    </source>
</evidence>
<reference evidence="2 3" key="1">
    <citation type="submission" date="2018-06" db="EMBL/GenBank/DDBJ databases">
        <title>Spongiibacterium sp. HME9304 Genome sequencing and assembly.</title>
        <authorList>
            <person name="Kang H."/>
            <person name="Kim H."/>
            <person name="Joh K."/>
        </authorList>
    </citation>
    <scope>NUCLEOTIDE SEQUENCE [LARGE SCALE GENOMIC DNA]</scope>
    <source>
        <strain evidence="2 3">HME9304</strain>
    </source>
</reference>
<keyword evidence="3" id="KW-1185">Reference proteome</keyword>
<dbReference type="Proteomes" id="UP000248536">
    <property type="component" value="Chromosome"/>
</dbReference>
<evidence type="ECO:0000313" key="3">
    <source>
        <dbReference type="Proteomes" id="UP000248536"/>
    </source>
</evidence>
<gene>
    <name evidence="2" type="ORF">HME9304_00680</name>
</gene>
<accession>A0A2Z4LPK2</accession>
<dbReference type="Gene3D" id="2.30.180.10">
    <property type="entry name" value="FAS1 domain"/>
    <property type="match status" value="1"/>
</dbReference>
<evidence type="ECO:0000259" key="1">
    <source>
        <dbReference type="Pfam" id="PF02469"/>
    </source>
</evidence>
<dbReference type="InterPro" id="IPR036378">
    <property type="entry name" value="FAS1_dom_sf"/>
</dbReference>
<sequence length="134" mass="14823">MPNRSANRSKPFSHCALRILYSPVERLWETFVFNPITDANEIEDAMGSSTINTMNIALTVGKENDILTLTDTQNRIARIVGIDIRVSNGILHIINSVLLGLGEPSPGQGPTLYEIIASHPDLKILPQLLKNYPM</sequence>
<dbReference type="EMBL" id="CP030104">
    <property type="protein sequence ID" value="AWX43689.1"/>
    <property type="molecule type" value="Genomic_DNA"/>
</dbReference>
<feature type="domain" description="FAS1" evidence="1">
    <location>
        <begin position="39"/>
        <end position="99"/>
    </location>
</feature>
<dbReference type="AlphaFoldDB" id="A0A2Z4LPK2"/>
<protein>
    <recommendedName>
        <fullName evidence="1">FAS1 domain-containing protein</fullName>
    </recommendedName>
</protein>